<accession>A0A1J9R4W7</accession>
<evidence type="ECO:0000313" key="2">
    <source>
        <dbReference type="EMBL" id="OJD36518.1"/>
    </source>
</evidence>
<dbReference type="RefSeq" id="XP_020132778.1">
    <property type="nucleotide sequence ID" value="XM_020270339.1"/>
</dbReference>
<name>A0A1J9R4W7_9PEZI</name>
<organism evidence="2 3">
    <name type="scientific">Diplodia corticola</name>
    <dbReference type="NCBI Taxonomy" id="236234"/>
    <lineage>
        <taxon>Eukaryota</taxon>
        <taxon>Fungi</taxon>
        <taxon>Dikarya</taxon>
        <taxon>Ascomycota</taxon>
        <taxon>Pezizomycotina</taxon>
        <taxon>Dothideomycetes</taxon>
        <taxon>Dothideomycetes incertae sedis</taxon>
        <taxon>Botryosphaeriales</taxon>
        <taxon>Botryosphaeriaceae</taxon>
        <taxon>Diplodia</taxon>
    </lineage>
</organism>
<dbReference type="EMBL" id="MNUE01000011">
    <property type="protein sequence ID" value="OJD36518.1"/>
    <property type="molecule type" value="Genomic_DNA"/>
</dbReference>
<comment type="caution">
    <text evidence="2">The sequence shown here is derived from an EMBL/GenBank/DDBJ whole genome shotgun (WGS) entry which is preliminary data.</text>
</comment>
<keyword evidence="3" id="KW-1185">Reference proteome</keyword>
<dbReference type="GeneID" id="31010598"/>
<reference evidence="2 3" key="1">
    <citation type="submission" date="2016-10" db="EMBL/GenBank/DDBJ databases">
        <title>Proteomics and genomics reveal pathogen-plant mechanisms compatible with a hemibiotrophic lifestyle of Diplodia corticola.</title>
        <authorList>
            <person name="Fernandes I."/>
            <person name="De Jonge R."/>
            <person name="Van De Peer Y."/>
            <person name="Devreese B."/>
            <person name="Alves A."/>
            <person name="Esteves A.C."/>
        </authorList>
    </citation>
    <scope>NUCLEOTIDE SEQUENCE [LARGE SCALE GENOMIC DNA]</scope>
    <source>
        <strain evidence="2 3">CBS 112549</strain>
    </source>
</reference>
<gene>
    <name evidence="2" type="ORF">BKCO1_11000155</name>
</gene>
<protein>
    <submittedName>
        <fullName evidence="2">Uncharacterized protein</fullName>
    </submittedName>
</protein>
<proteinExistence type="predicted"/>
<dbReference type="AlphaFoldDB" id="A0A1J9R4W7"/>
<evidence type="ECO:0000313" key="3">
    <source>
        <dbReference type="Proteomes" id="UP000183809"/>
    </source>
</evidence>
<feature type="region of interest" description="Disordered" evidence="1">
    <location>
        <begin position="59"/>
        <end position="80"/>
    </location>
</feature>
<sequence length="80" mass="8476">MGLNALFTYVGSASSSPHSASPDASRSSTDMVWSHSRRAFGITFAGLSASYLLLKTAHPHAQQRPAGDYRVETHRSGGGI</sequence>
<feature type="compositionally biased region" description="Basic and acidic residues" evidence="1">
    <location>
        <begin position="67"/>
        <end position="80"/>
    </location>
</feature>
<dbReference type="Proteomes" id="UP000183809">
    <property type="component" value="Unassembled WGS sequence"/>
</dbReference>
<evidence type="ECO:0000256" key="1">
    <source>
        <dbReference type="SAM" id="MobiDB-lite"/>
    </source>
</evidence>